<dbReference type="EC" id="2.7.7.60" evidence="3"/>
<gene>
    <name evidence="3 4" type="primary">ispD</name>
    <name evidence="4" type="ORF">BGE01nite_01210</name>
</gene>
<comment type="function">
    <text evidence="3">Catalyzes the formation of 4-diphosphocytidyl-2-C-methyl-D-erythritol from CTP and 2-C-methyl-D-erythritol 4-phosphate (MEP).</text>
</comment>
<comment type="similarity">
    <text evidence="3">Belongs to the IspD/TarI cytidylyltransferase family. IspD subfamily.</text>
</comment>
<dbReference type="OrthoDB" id="9806837at2"/>
<dbReference type="PANTHER" id="PTHR32125">
    <property type="entry name" value="2-C-METHYL-D-ERYTHRITOL 4-PHOSPHATE CYTIDYLYLTRANSFERASE, CHLOROPLASTIC"/>
    <property type="match status" value="1"/>
</dbReference>
<protein>
    <recommendedName>
        <fullName evidence="3">2-C-methyl-D-erythritol 4-phosphate cytidylyltransferase</fullName>
        <ecNumber evidence="3">2.7.7.60</ecNumber>
    </recommendedName>
    <alternativeName>
        <fullName evidence="3">4-diphosphocytidyl-2C-methyl-D-erythritol synthase</fullName>
    </alternativeName>
    <alternativeName>
        <fullName evidence="3">MEP cytidylyltransferase</fullName>
        <shortName evidence="3">MCT</shortName>
    </alternativeName>
</protein>
<sequence length="222" mass="23948">MTSAIIVAAGSSRRMGFNKLLAPLAGVPVLRRTLEQFQACDDVDEILVVTGDEVAEQIELWRAKGGLTKLVAVIPGGAERHFSVWAGIRACSPQAQIIAVHDGARPLISPMQISKCIASAREKQAVACARPMTETIKRADASGKITESLDRNGVWVMETPQVFTKELLVSAYEAVIRDAALVTDEVSAVQHVGTEVFVVENTSPNPKITFPADLTQAERFLP</sequence>
<comment type="catalytic activity">
    <reaction evidence="3">
        <text>2-C-methyl-D-erythritol 4-phosphate + CTP + H(+) = 4-CDP-2-C-methyl-D-erythritol + diphosphate</text>
        <dbReference type="Rhea" id="RHEA:13429"/>
        <dbReference type="ChEBI" id="CHEBI:15378"/>
        <dbReference type="ChEBI" id="CHEBI:33019"/>
        <dbReference type="ChEBI" id="CHEBI:37563"/>
        <dbReference type="ChEBI" id="CHEBI:57823"/>
        <dbReference type="ChEBI" id="CHEBI:58262"/>
        <dbReference type="EC" id="2.7.7.60"/>
    </reaction>
</comment>
<evidence type="ECO:0000313" key="5">
    <source>
        <dbReference type="Proteomes" id="UP000321577"/>
    </source>
</evidence>
<feature type="site" description="Transition state stabilizer" evidence="3">
    <location>
        <position position="19"/>
    </location>
</feature>
<dbReference type="InterPro" id="IPR050088">
    <property type="entry name" value="IspD/TarI_cytidylyltransf_bact"/>
</dbReference>
<keyword evidence="3" id="KW-0414">Isoprene biosynthesis</keyword>
<comment type="pathway">
    <text evidence="3">Isoprenoid biosynthesis; isopentenyl diphosphate biosynthesis via DXP pathway; isopentenyl diphosphate from 1-deoxy-D-xylulose 5-phosphate: step 2/6.</text>
</comment>
<organism evidence="4 5">
    <name type="scientific">Brevifollis gellanilyticus</name>
    <dbReference type="NCBI Taxonomy" id="748831"/>
    <lineage>
        <taxon>Bacteria</taxon>
        <taxon>Pseudomonadati</taxon>
        <taxon>Verrucomicrobiota</taxon>
        <taxon>Verrucomicrobiia</taxon>
        <taxon>Verrucomicrobiales</taxon>
        <taxon>Verrucomicrobiaceae</taxon>
    </lineage>
</organism>
<feature type="site" description="Transition state stabilizer" evidence="3">
    <location>
        <position position="14"/>
    </location>
</feature>
<accession>A0A512M255</accession>
<evidence type="ECO:0000256" key="3">
    <source>
        <dbReference type="HAMAP-Rule" id="MF_00108"/>
    </source>
</evidence>
<dbReference type="HAMAP" id="MF_00108">
    <property type="entry name" value="IspD"/>
    <property type="match status" value="1"/>
</dbReference>
<dbReference type="RefSeq" id="WP_146848312.1">
    <property type="nucleotide sequence ID" value="NZ_BKAG01000001.1"/>
</dbReference>
<dbReference type="Pfam" id="PF01128">
    <property type="entry name" value="IspD"/>
    <property type="match status" value="1"/>
</dbReference>
<feature type="site" description="Positions MEP for the nucleophilic attack" evidence="3">
    <location>
        <position position="151"/>
    </location>
</feature>
<dbReference type="Gene3D" id="3.90.550.10">
    <property type="entry name" value="Spore Coat Polysaccharide Biosynthesis Protein SpsA, Chain A"/>
    <property type="match status" value="1"/>
</dbReference>
<dbReference type="NCBIfam" id="TIGR00453">
    <property type="entry name" value="ispD"/>
    <property type="match status" value="1"/>
</dbReference>
<dbReference type="SUPFAM" id="SSF53448">
    <property type="entry name" value="Nucleotide-diphospho-sugar transferases"/>
    <property type="match status" value="1"/>
</dbReference>
<dbReference type="EMBL" id="BKAG01000001">
    <property type="protein sequence ID" value="GEP40830.1"/>
    <property type="molecule type" value="Genomic_DNA"/>
</dbReference>
<keyword evidence="2 3" id="KW-0548">Nucleotidyltransferase</keyword>
<keyword evidence="5" id="KW-1185">Reference proteome</keyword>
<dbReference type="GO" id="GO:0050518">
    <property type="term" value="F:2-C-methyl-D-erythritol 4-phosphate cytidylyltransferase activity"/>
    <property type="evidence" value="ECO:0007669"/>
    <property type="project" value="UniProtKB-UniRule"/>
</dbReference>
<feature type="site" description="Positions MEP for the nucleophilic attack" evidence="3">
    <location>
        <position position="207"/>
    </location>
</feature>
<dbReference type="FunFam" id="3.90.550.10:FF:000003">
    <property type="entry name" value="2-C-methyl-D-erythritol 4-phosphate cytidylyltransferase"/>
    <property type="match status" value="1"/>
</dbReference>
<dbReference type="GO" id="GO:0019288">
    <property type="term" value="P:isopentenyl diphosphate biosynthetic process, methylerythritol 4-phosphate pathway"/>
    <property type="evidence" value="ECO:0007669"/>
    <property type="project" value="UniProtKB-UniRule"/>
</dbReference>
<dbReference type="CDD" id="cd02516">
    <property type="entry name" value="CDP-ME_synthetase"/>
    <property type="match status" value="1"/>
</dbReference>
<dbReference type="InterPro" id="IPR001228">
    <property type="entry name" value="IspD"/>
</dbReference>
<dbReference type="InterPro" id="IPR034683">
    <property type="entry name" value="IspD/TarI"/>
</dbReference>
<dbReference type="Proteomes" id="UP000321577">
    <property type="component" value="Unassembled WGS sequence"/>
</dbReference>
<reference evidence="4 5" key="1">
    <citation type="submission" date="2019-07" db="EMBL/GenBank/DDBJ databases">
        <title>Whole genome shotgun sequence of Brevifollis gellanilyticus NBRC 108608.</title>
        <authorList>
            <person name="Hosoyama A."/>
            <person name="Uohara A."/>
            <person name="Ohji S."/>
            <person name="Ichikawa N."/>
        </authorList>
    </citation>
    <scope>NUCLEOTIDE SEQUENCE [LARGE SCALE GENOMIC DNA]</scope>
    <source>
        <strain evidence="4 5">NBRC 108608</strain>
    </source>
</reference>
<evidence type="ECO:0000256" key="2">
    <source>
        <dbReference type="ARBA" id="ARBA00022695"/>
    </source>
</evidence>
<comment type="caution">
    <text evidence="4">The sequence shown here is derived from an EMBL/GenBank/DDBJ whole genome shotgun (WGS) entry which is preliminary data.</text>
</comment>
<dbReference type="AlphaFoldDB" id="A0A512M255"/>
<evidence type="ECO:0000313" key="4">
    <source>
        <dbReference type="EMBL" id="GEP40830.1"/>
    </source>
</evidence>
<proteinExistence type="inferred from homology"/>
<evidence type="ECO:0000256" key="1">
    <source>
        <dbReference type="ARBA" id="ARBA00022679"/>
    </source>
</evidence>
<keyword evidence="1 3" id="KW-0808">Transferase</keyword>
<dbReference type="PANTHER" id="PTHR32125:SF4">
    <property type="entry name" value="2-C-METHYL-D-ERYTHRITOL 4-PHOSPHATE CYTIDYLYLTRANSFERASE, CHLOROPLASTIC"/>
    <property type="match status" value="1"/>
</dbReference>
<dbReference type="InterPro" id="IPR029044">
    <property type="entry name" value="Nucleotide-diphossugar_trans"/>
</dbReference>
<name>A0A512M255_9BACT</name>
<dbReference type="UniPathway" id="UPA00056">
    <property type="reaction ID" value="UER00093"/>
</dbReference>